<evidence type="ECO:0000313" key="4">
    <source>
        <dbReference type="EMBL" id="RGE41579.1"/>
    </source>
</evidence>
<dbReference type="SUPFAM" id="SSF52374">
    <property type="entry name" value="Nucleotidylyl transferase"/>
    <property type="match status" value="1"/>
</dbReference>
<keyword evidence="1" id="KW-0808">Transferase</keyword>
<dbReference type="Pfam" id="PF01467">
    <property type="entry name" value="CTP_transf_like"/>
    <property type="match status" value="1"/>
</dbReference>
<dbReference type="InterPro" id="IPR004821">
    <property type="entry name" value="Cyt_trans-like"/>
</dbReference>
<dbReference type="OrthoDB" id="542521at2"/>
<dbReference type="Gene3D" id="3.40.50.620">
    <property type="entry name" value="HUPs"/>
    <property type="match status" value="1"/>
</dbReference>
<dbReference type="EMBL" id="QURR01000027">
    <property type="protein sequence ID" value="RGE41579.1"/>
    <property type="molecule type" value="Genomic_DNA"/>
</dbReference>
<dbReference type="CDD" id="cd18873">
    <property type="entry name" value="NUDIX_NadM_like"/>
    <property type="match status" value="1"/>
</dbReference>
<keyword evidence="5" id="KW-1185">Reference proteome</keyword>
<dbReference type="InterPro" id="IPR014729">
    <property type="entry name" value="Rossmann-like_a/b/a_fold"/>
</dbReference>
<dbReference type="SUPFAM" id="SSF55811">
    <property type="entry name" value="Nudix"/>
    <property type="match status" value="1"/>
</dbReference>
<dbReference type="PANTHER" id="PTHR21342:SF0">
    <property type="entry name" value="BIFUNCTIONAL NMN ADENYLYLTRANSFERASE_NUDIX HYDROLASE"/>
    <property type="match status" value="1"/>
</dbReference>
<comment type="caution">
    <text evidence="4">The sequence shown here is derived from an EMBL/GenBank/DDBJ whole genome shotgun (WGS) entry which is preliminary data.</text>
</comment>
<proteinExistence type="predicted"/>
<dbReference type="InterPro" id="IPR000086">
    <property type="entry name" value="NUDIX_hydrolase_dom"/>
</dbReference>
<dbReference type="InterPro" id="IPR015797">
    <property type="entry name" value="NUDIX_hydrolase-like_dom_sf"/>
</dbReference>
<dbReference type="PANTHER" id="PTHR21342">
    <property type="entry name" value="PHOSPHOPANTETHEINE ADENYLYLTRANSFERASE"/>
    <property type="match status" value="1"/>
</dbReference>
<reference evidence="4 5" key="1">
    <citation type="submission" date="2018-08" db="EMBL/GenBank/DDBJ databases">
        <title>Comamonas testosteroni strain SWCO2.</title>
        <authorList>
            <person name="Jiang N."/>
            <person name="Zhang X.Z."/>
        </authorList>
    </citation>
    <scope>NUCLEOTIDE SEQUENCE [LARGE SCALE GENOMIC DNA]</scope>
    <source>
        <strain evidence="4 5">SWCO2</strain>
    </source>
</reference>
<organism evidence="4 5">
    <name type="scientific">Comamonas testosteroni</name>
    <name type="common">Pseudomonas testosteroni</name>
    <dbReference type="NCBI Taxonomy" id="285"/>
    <lineage>
        <taxon>Bacteria</taxon>
        <taxon>Pseudomonadati</taxon>
        <taxon>Pseudomonadota</taxon>
        <taxon>Betaproteobacteria</taxon>
        <taxon>Burkholderiales</taxon>
        <taxon>Comamonadaceae</taxon>
        <taxon>Comamonas</taxon>
    </lineage>
</organism>
<dbReference type="Pfam" id="PF00293">
    <property type="entry name" value="NUDIX"/>
    <property type="match status" value="1"/>
</dbReference>
<evidence type="ECO:0000259" key="3">
    <source>
        <dbReference type="PROSITE" id="PS51462"/>
    </source>
</evidence>
<dbReference type="AlphaFoldDB" id="A0A373FDV1"/>
<evidence type="ECO:0000313" key="5">
    <source>
        <dbReference type="Proteomes" id="UP000261948"/>
    </source>
</evidence>
<dbReference type="GO" id="GO:0016779">
    <property type="term" value="F:nucleotidyltransferase activity"/>
    <property type="evidence" value="ECO:0007669"/>
    <property type="project" value="UniProtKB-KW"/>
</dbReference>
<dbReference type="NCBIfam" id="TIGR00125">
    <property type="entry name" value="cyt_tran_rel"/>
    <property type="match status" value="1"/>
</dbReference>
<protein>
    <submittedName>
        <fullName evidence="4">NUDIX domain-containing protein</fullName>
    </submittedName>
</protein>
<feature type="domain" description="Nudix hydrolase" evidence="3">
    <location>
        <begin position="230"/>
        <end position="371"/>
    </location>
</feature>
<gene>
    <name evidence="4" type="ORF">DZC30_18015</name>
</gene>
<sequence>MPQASSHTSSKRVISAAPETLPTSVPLHTAVLIGRFQPLHNGHMALLHAALERARQVVVVLGSAWQAPNPKNPFSWQERAQMLRDALSKEDAERVHCVPVRDYYNEPLWVHAVRDAVGALVPEGASVALVGHFKDASSSYLARFPGWELISLPRLGQFDATPLREIFFGEGSASPEAMDAALAKLSTQMPESTLAFLRHWAHTPLYVRMQNEWHMLQAYKEAWAKAPYAPVFVTVDALLRCHAKGKDQVLLIQRGHAPGQGLWALPGGFLEQRDSLWQSCVRELREETCSSISEADLLAAVQTVQVFDHPDRSLRGRTITHVHYLDLGMQPSLPPVQGADDAALARWVPIADLPQMEGEFFEDHFQILCQFLPITLASADAPIQRVA</sequence>
<name>A0A373FDV1_COMTE</name>
<accession>A0A373FDV1</accession>
<evidence type="ECO:0000256" key="1">
    <source>
        <dbReference type="ARBA" id="ARBA00022679"/>
    </source>
</evidence>
<dbReference type="PROSITE" id="PS51462">
    <property type="entry name" value="NUDIX"/>
    <property type="match status" value="1"/>
</dbReference>
<dbReference type="Proteomes" id="UP000261948">
    <property type="component" value="Unassembled WGS sequence"/>
</dbReference>
<keyword evidence="2" id="KW-0548">Nucleotidyltransferase</keyword>
<evidence type="ECO:0000256" key="2">
    <source>
        <dbReference type="ARBA" id="ARBA00022695"/>
    </source>
</evidence>
<dbReference type="Gene3D" id="3.90.79.10">
    <property type="entry name" value="Nucleoside Triphosphate Pyrophosphohydrolase"/>
    <property type="match status" value="1"/>
</dbReference>